<evidence type="ECO:0000259" key="1">
    <source>
        <dbReference type="Pfam" id="PF02730"/>
    </source>
</evidence>
<feature type="non-terminal residue" evidence="2">
    <location>
        <position position="118"/>
    </location>
</feature>
<feature type="domain" description="Aldehyde ferredoxin oxidoreductase N-terminal" evidence="1">
    <location>
        <begin position="35"/>
        <end position="117"/>
    </location>
</feature>
<reference evidence="2" key="1">
    <citation type="journal article" date="2014" name="Front. Microbiol.">
        <title>High frequency of phylogenetically diverse reductive dehalogenase-homologous genes in deep subseafloor sedimentary metagenomes.</title>
        <authorList>
            <person name="Kawai M."/>
            <person name="Futagami T."/>
            <person name="Toyoda A."/>
            <person name="Takaki Y."/>
            <person name="Nishi S."/>
            <person name="Hori S."/>
            <person name="Arai W."/>
            <person name="Tsubouchi T."/>
            <person name="Morono Y."/>
            <person name="Uchiyama I."/>
            <person name="Ito T."/>
            <person name="Fujiyama A."/>
            <person name="Inagaki F."/>
            <person name="Takami H."/>
        </authorList>
    </citation>
    <scope>NUCLEOTIDE SEQUENCE</scope>
    <source>
        <strain evidence="2">Expedition CK06-06</strain>
    </source>
</reference>
<dbReference type="InterPro" id="IPR051919">
    <property type="entry name" value="W-dependent_AOR"/>
</dbReference>
<comment type="caution">
    <text evidence="2">The sequence shown here is derived from an EMBL/GenBank/DDBJ whole genome shotgun (WGS) entry which is preliminary data.</text>
</comment>
<gene>
    <name evidence="2" type="ORF">S03H2_22537</name>
</gene>
<dbReference type="EMBL" id="BARU01012151">
    <property type="protein sequence ID" value="GAH37676.1"/>
    <property type="molecule type" value="Genomic_DNA"/>
</dbReference>
<dbReference type="SUPFAM" id="SSF56228">
    <property type="entry name" value="Aldehyde ferredoxin oxidoreductase, N-terminal domain"/>
    <property type="match status" value="1"/>
</dbReference>
<protein>
    <recommendedName>
        <fullName evidence="1">Aldehyde ferredoxin oxidoreductase N-terminal domain-containing protein</fullName>
    </recommendedName>
</protein>
<dbReference type="Pfam" id="PF02730">
    <property type="entry name" value="AFOR_N"/>
    <property type="match status" value="1"/>
</dbReference>
<name>X1EWB3_9ZZZZ</name>
<dbReference type="PANTHER" id="PTHR30038:SF0">
    <property type="entry name" value="TUNGSTEN-CONTAINING ALDEHYDE FERREDOXIN OXIDOREDUCTASE"/>
    <property type="match status" value="1"/>
</dbReference>
<proteinExistence type="predicted"/>
<evidence type="ECO:0000313" key="2">
    <source>
        <dbReference type="EMBL" id="GAH37676.1"/>
    </source>
</evidence>
<dbReference type="AlphaFoldDB" id="X1EWB3"/>
<dbReference type="InterPro" id="IPR036503">
    <property type="entry name" value="Ald_Fedxn_OxRdtase_N_sf"/>
</dbReference>
<dbReference type="Gene3D" id="3.60.9.10">
    <property type="entry name" value="Aldehyde ferredoxin oxidoreductase, N-terminal domain"/>
    <property type="match status" value="1"/>
</dbReference>
<organism evidence="2">
    <name type="scientific">marine sediment metagenome</name>
    <dbReference type="NCBI Taxonomy" id="412755"/>
    <lineage>
        <taxon>unclassified sequences</taxon>
        <taxon>metagenomes</taxon>
        <taxon>ecological metagenomes</taxon>
    </lineage>
</organism>
<dbReference type="PANTHER" id="PTHR30038">
    <property type="entry name" value="ALDEHYDE FERREDOXIN OXIDOREDUCTASE"/>
    <property type="match status" value="1"/>
</dbReference>
<dbReference type="InterPro" id="IPR013983">
    <property type="entry name" value="Ald_Fedxn_OxRdtase_N"/>
</dbReference>
<sequence length="118" mass="13460">MEENWSMFEASKENKKILASFEFEPGKVEKGYTDRRLYINLLKNKIEEKPIDLPVKETFTGGRGYGIWYLWNTVSSNTKWNDPENEIIFCTGPICGVTQYSGTGKTHIVTLSLETGTV</sequence>
<dbReference type="GO" id="GO:0051536">
    <property type="term" value="F:iron-sulfur cluster binding"/>
    <property type="evidence" value="ECO:0007669"/>
    <property type="project" value="InterPro"/>
</dbReference>
<dbReference type="GO" id="GO:0016625">
    <property type="term" value="F:oxidoreductase activity, acting on the aldehyde or oxo group of donors, iron-sulfur protein as acceptor"/>
    <property type="evidence" value="ECO:0007669"/>
    <property type="project" value="InterPro"/>
</dbReference>
<accession>X1EWB3</accession>